<evidence type="ECO:0000313" key="3">
    <source>
        <dbReference type="RefSeq" id="XP_022831819.1"/>
    </source>
</evidence>
<dbReference type="KEGG" id="sliu:111360181"/>
<keyword evidence="2" id="KW-1185">Reference proteome</keyword>
<reference evidence="3" key="1">
    <citation type="submission" date="2025-08" db="UniProtKB">
        <authorList>
            <consortium name="RefSeq"/>
        </authorList>
    </citation>
    <scope>IDENTIFICATION</scope>
    <source>
        <strain evidence="3">Ishihara</strain>
        <tissue evidence="3">Whole body</tissue>
    </source>
</reference>
<gene>
    <name evidence="3" type="primary">LOC111360181</name>
</gene>
<dbReference type="PANTHER" id="PTHR47055">
    <property type="entry name" value="DDE_TNP_1_7 DOMAIN-CONTAINING PROTEIN"/>
    <property type="match status" value="1"/>
</dbReference>
<evidence type="ECO:0000313" key="2">
    <source>
        <dbReference type="Proteomes" id="UP000301870"/>
    </source>
</evidence>
<proteinExistence type="predicted"/>
<dbReference type="PANTHER" id="PTHR47055:SF3">
    <property type="entry name" value="PHORBOL-ESTER_DAG-TYPE DOMAIN-CONTAINING PROTEIN"/>
    <property type="match status" value="1"/>
</dbReference>
<sequence>MENSRYQKKWSRHLTLNEIVEKLEEDDEEEVPDSIIILPPENCNADVTDEDSGDENQVSLDNLPGSQLRALGEACFQSENCSDEDDDIPLMQLSIRRRVVSTESDLASQSTSTIESTGHIITVSKKKTYDWVSRDIRPSFEPWQHMQTTRTQFSPLQYFQLVFGEDIINMFVHYTNLYVAKKNANTPAAKVSKDEILCFLGILLYSGYVVLPRRSMYWQNAADCGMPLVYNAMSRDRFTFIMTNFHCCDNTNLNTSDKFAKLRELFDLLNKSFVANAPYEEHYSIDEAMVPYYGGHPCKQFIRGKPIRWGYKFWVGATRLGYIVWFDPYQGQSTATSNKYKLALGLGASVVLQYADVLQEINNRAPFHLFFDNFFTSIYLIDELRVRGIKATGTVRENRTAKCPLPTNKQLQKTPRGTFKHQSTRAEQILVCKWHDNSVVSVASNAATIQPVTKVKRFSQQEKKYVLVDQPSVVKKYDENMGGVDRSDQNIGLYRTSIRGKKWYFSLICHGLDMALHNSWQLYKNNGGEYDFLHFRRSVATALLETYKKRSDRKATRVSQNFREDSRFDGKDHLIRYRDNQLR</sequence>
<name>A0A9J7EPM2_SPOLT</name>
<protein>
    <submittedName>
        <fullName evidence="3">PiggyBac transposable element-derived protein 3-like</fullName>
    </submittedName>
</protein>
<dbReference type="OrthoDB" id="10057240at2759"/>
<evidence type="ECO:0000259" key="1">
    <source>
        <dbReference type="Pfam" id="PF13843"/>
    </source>
</evidence>
<dbReference type="Pfam" id="PF13843">
    <property type="entry name" value="DDE_Tnp_1_7"/>
    <property type="match status" value="1"/>
</dbReference>
<dbReference type="RefSeq" id="XP_022831819.1">
    <property type="nucleotide sequence ID" value="XM_022976051.1"/>
</dbReference>
<accession>A0A9J7EPM2</accession>
<dbReference type="GeneID" id="111360181"/>
<feature type="domain" description="PiggyBac transposable element-derived protein" evidence="1">
    <location>
        <begin position="154"/>
        <end position="520"/>
    </location>
</feature>
<dbReference type="GO" id="GO:0043565">
    <property type="term" value="F:sequence-specific DNA binding"/>
    <property type="evidence" value="ECO:0007669"/>
    <property type="project" value="TreeGrafter"/>
</dbReference>
<dbReference type="InterPro" id="IPR029526">
    <property type="entry name" value="PGBD"/>
</dbReference>
<dbReference type="InterPro" id="IPR052638">
    <property type="entry name" value="PiggyBac_TE-derived"/>
</dbReference>
<dbReference type="Proteomes" id="UP000301870">
    <property type="component" value="Chromosome 30"/>
</dbReference>
<organism evidence="2 3">
    <name type="scientific">Spodoptera litura</name>
    <name type="common">Asian cotton leafworm</name>
    <dbReference type="NCBI Taxonomy" id="69820"/>
    <lineage>
        <taxon>Eukaryota</taxon>
        <taxon>Metazoa</taxon>
        <taxon>Ecdysozoa</taxon>
        <taxon>Arthropoda</taxon>
        <taxon>Hexapoda</taxon>
        <taxon>Insecta</taxon>
        <taxon>Pterygota</taxon>
        <taxon>Neoptera</taxon>
        <taxon>Endopterygota</taxon>
        <taxon>Lepidoptera</taxon>
        <taxon>Glossata</taxon>
        <taxon>Ditrysia</taxon>
        <taxon>Noctuoidea</taxon>
        <taxon>Noctuidae</taxon>
        <taxon>Amphipyrinae</taxon>
        <taxon>Spodoptera</taxon>
    </lineage>
</organism>
<dbReference type="AlphaFoldDB" id="A0A9J7EPM2"/>